<gene>
    <name evidence="1" type="ORF">NG895_02435</name>
</gene>
<evidence type="ECO:0000313" key="1">
    <source>
        <dbReference type="EMBL" id="MCO6042755.1"/>
    </source>
</evidence>
<accession>A0A9X2F5T2</accession>
<protein>
    <submittedName>
        <fullName evidence="1">Uncharacterized protein</fullName>
    </submittedName>
</protein>
<dbReference type="EMBL" id="JAMXLR010000009">
    <property type="protein sequence ID" value="MCO6042755.1"/>
    <property type="molecule type" value="Genomic_DNA"/>
</dbReference>
<name>A0A9X2F5T2_9BACT</name>
<sequence length="136" mass="16280">MSADHHLQRYLKEHPEFIDAAVERTVGRYVEEMLEDRRGEIERAVEQALAEHLHQLALREFLDVFLLSEKAGQYVKPLGDAVRDATRARVARSMRFQWQELAHLKVKLRELREVMEGEREPWTYDDKWPYDDEPYE</sequence>
<evidence type="ECO:0000313" key="2">
    <source>
        <dbReference type="Proteomes" id="UP001155241"/>
    </source>
</evidence>
<organism evidence="1 2">
    <name type="scientific">Aeoliella straminimaris</name>
    <dbReference type="NCBI Taxonomy" id="2954799"/>
    <lineage>
        <taxon>Bacteria</taxon>
        <taxon>Pseudomonadati</taxon>
        <taxon>Planctomycetota</taxon>
        <taxon>Planctomycetia</taxon>
        <taxon>Pirellulales</taxon>
        <taxon>Lacipirellulaceae</taxon>
        <taxon>Aeoliella</taxon>
    </lineage>
</organism>
<dbReference type="AlphaFoldDB" id="A0A9X2F5T2"/>
<dbReference type="Proteomes" id="UP001155241">
    <property type="component" value="Unassembled WGS sequence"/>
</dbReference>
<proteinExistence type="predicted"/>
<comment type="caution">
    <text evidence="1">The sequence shown here is derived from an EMBL/GenBank/DDBJ whole genome shotgun (WGS) entry which is preliminary data.</text>
</comment>
<keyword evidence="2" id="KW-1185">Reference proteome</keyword>
<dbReference type="RefSeq" id="WP_252850855.1">
    <property type="nucleotide sequence ID" value="NZ_JAMXLR010000009.1"/>
</dbReference>
<reference evidence="1" key="1">
    <citation type="submission" date="2022-06" db="EMBL/GenBank/DDBJ databases">
        <title>Aeoliella straminimaris, a novel planctomycete from sediments.</title>
        <authorList>
            <person name="Vitorino I.R."/>
            <person name="Lage O.M."/>
        </authorList>
    </citation>
    <scope>NUCLEOTIDE SEQUENCE</scope>
    <source>
        <strain evidence="1">ICT_H6.2</strain>
    </source>
</reference>